<dbReference type="AlphaFoldDB" id="A0A5B1LWV0"/>
<dbReference type="EMBL" id="VUJW01000015">
    <property type="protein sequence ID" value="KAA1424067.1"/>
    <property type="molecule type" value="Genomic_DNA"/>
</dbReference>
<comment type="caution">
    <text evidence="1">The sequence shown here is derived from an EMBL/GenBank/DDBJ whole genome shotgun (WGS) entry which is preliminary data.</text>
</comment>
<sequence>MSAIDSTDDDFRVCSISLDELVSLQESAEQNGFATRWTSVHALRAQVRDAPILLMTFLREERFQSLRAYRCLLLLDVATPDEATTFVTFDIAPERLVRLHRLDRDDDVRAALARILGAAFRRLDARAKD</sequence>
<evidence type="ECO:0000313" key="2">
    <source>
        <dbReference type="Proteomes" id="UP000324351"/>
    </source>
</evidence>
<name>A0A5B1LWV0_9ACTN</name>
<accession>A0A5B1LWV0</accession>
<dbReference type="RefSeq" id="WP_149752197.1">
    <property type="nucleotide sequence ID" value="NZ_VUJW01000015.1"/>
</dbReference>
<reference evidence="1 2" key="1">
    <citation type="submission" date="2019-09" db="EMBL/GenBank/DDBJ databases">
        <title>Nocardioides panacisoli sp. nov., isolated from the soil of a ginseng field.</title>
        <authorList>
            <person name="Cho C."/>
        </authorList>
    </citation>
    <scope>NUCLEOTIDE SEQUENCE [LARGE SCALE GENOMIC DNA]</scope>
    <source>
        <strain evidence="1 2">BN140041</strain>
    </source>
</reference>
<proteinExistence type="predicted"/>
<gene>
    <name evidence="1" type="ORF">F0U47_19675</name>
</gene>
<reference evidence="1 2" key="2">
    <citation type="submission" date="2019-09" db="EMBL/GenBank/DDBJ databases">
        <authorList>
            <person name="Jin C."/>
        </authorList>
    </citation>
    <scope>NUCLEOTIDE SEQUENCE [LARGE SCALE GENOMIC DNA]</scope>
    <source>
        <strain evidence="1 2">BN140041</strain>
    </source>
</reference>
<evidence type="ECO:0000313" key="1">
    <source>
        <dbReference type="EMBL" id="KAA1424067.1"/>
    </source>
</evidence>
<protein>
    <submittedName>
        <fullName evidence="1">Uncharacterized protein</fullName>
    </submittedName>
</protein>
<keyword evidence="2" id="KW-1185">Reference proteome</keyword>
<dbReference type="Proteomes" id="UP000324351">
    <property type="component" value="Unassembled WGS sequence"/>
</dbReference>
<organism evidence="1 2">
    <name type="scientific">Nocardioides antri</name>
    <dbReference type="NCBI Taxonomy" id="2607659"/>
    <lineage>
        <taxon>Bacteria</taxon>
        <taxon>Bacillati</taxon>
        <taxon>Actinomycetota</taxon>
        <taxon>Actinomycetes</taxon>
        <taxon>Propionibacteriales</taxon>
        <taxon>Nocardioidaceae</taxon>
        <taxon>Nocardioides</taxon>
    </lineage>
</organism>